<evidence type="ECO:0000259" key="10">
    <source>
        <dbReference type="Pfam" id="PF00056"/>
    </source>
</evidence>
<comment type="similarity">
    <text evidence="1">Belongs to the LDH/MDH superfamily. MDH type 1 family.</text>
</comment>
<dbReference type="InterPro" id="IPR036291">
    <property type="entry name" value="NAD(P)-bd_dom_sf"/>
</dbReference>
<evidence type="ECO:0000256" key="6">
    <source>
        <dbReference type="ARBA" id="ARBA00023027"/>
    </source>
</evidence>
<comment type="caution">
    <text evidence="12">The sequence shown here is derived from an EMBL/GenBank/DDBJ whole genome shotgun (WGS) entry which is preliminary data.</text>
</comment>
<reference evidence="12 13" key="1">
    <citation type="journal article" date="2022" name="Hortic Res">
        <title>The genome of Dioscorea zingiberensis sheds light on the biosynthesis, origin and evolution of the medicinally important diosgenin saponins.</title>
        <authorList>
            <person name="Li Y."/>
            <person name="Tan C."/>
            <person name="Li Z."/>
            <person name="Guo J."/>
            <person name="Li S."/>
            <person name="Chen X."/>
            <person name="Wang C."/>
            <person name="Dai X."/>
            <person name="Yang H."/>
            <person name="Song W."/>
            <person name="Hou L."/>
            <person name="Xu J."/>
            <person name="Tong Z."/>
            <person name="Xu A."/>
            <person name="Yuan X."/>
            <person name="Wang W."/>
            <person name="Yang Q."/>
            <person name="Chen L."/>
            <person name="Sun Z."/>
            <person name="Wang K."/>
            <person name="Pan B."/>
            <person name="Chen J."/>
            <person name="Bao Y."/>
            <person name="Liu F."/>
            <person name="Qi X."/>
            <person name="Gang D.R."/>
            <person name="Wen J."/>
            <person name="Li J."/>
        </authorList>
    </citation>
    <scope>NUCLEOTIDE SEQUENCE [LARGE SCALE GENOMIC DNA]</scope>
    <source>
        <strain evidence="12">Dzin_1.0</strain>
    </source>
</reference>
<evidence type="ECO:0000256" key="2">
    <source>
        <dbReference type="ARBA" id="ARBA00011738"/>
    </source>
</evidence>
<dbReference type="PANTHER" id="PTHR11540:SF47">
    <property type="entry name" value="MALATE DEHYDROGENASE"/>
    <property type="match status" value="1"/>
</dbReference>
<evidence type="ECO:0000256" key="7">
    <source>
        <dbReference type="ARBA" id="ARBA00048313"/>
    </source>
</evidence>
<dbReference type="SUPFAM" id="SSF51735">
    <property type="entry name" value="NAD(P)-binding Rossmann-fold domains"/>
    <property type="match status" value="1"/>
</dbReference>
<dbReference type="Pfam" id="PF00056">
    <property type="entry name" value="Ldh_1_N"/>
    <property type="match status" value="1"/>
</dbReference>
<evidence type="ECO:0000313" key="12">
    <source>
        <dbReference type="EMBL" id="KAJ0960934.1"/>
    </source>
</evidence>
<evidence type="ECO:0000259" key="11">
    <source>
        <dbReference type="Pfam" id="PF02866"/>
    </source>
</evidence>
<dbReference type="FunFam" id="3.40.50.720:FF:000013">
    <property type="entry name" value="Malate dehydrogenase"/>
    <property type="match status" value="1"/>
</dbReference>
<sequence>MLRSVGSPSAVAGASRSFAFSSAAPERKVAILGAAGGIGQPLALLMKLNPLVSRLSLYDIAGTSGVAADVSHINPPAQVAGFVGEDQLGEALKDADVVIIPAGVPRKPGMTRDDLFNINAGIVNSLCTAIAKHCPHALVNMISNPVNSTVSIAAKVFKKAGTYDEKKLFGVTTLDLVRAKTFYAGKTGLPVSDVNVPVVGGHAGITILPLFSQRTQDGGTEVVEAKAGKGSATLSIAYAGAVFADACLKGLNGAPDIVECTLVQSSITELPFFASKVKLGRNGVEEVLELGSLSEYEKQGNLRGSMQFCICVQIHRLYGVCQSISLVLDNSLPMMIVVLKPEAGCYISRTGDLMIFISSHHFPHLPRGDTYLHRATGPLDHNAAQAAGLPLLPPYE</sequence>
<evidence type="ECO:0000256" key="3">
    <source>
        <dbReference type="ARBA" id="ARBA00012995"/>
    </source>
</evidence>
<feature type="domain" description="Lactate/malate dehydrogenase N-terminal" evidence="10">
    <location>
        <begin position="28"/>
        <end position="170"/>
    </location>
</feature>
<dbReference type="InterPro" id="IPR001252">
    <property type="entry name" value="Malate_DH_AS"/>
</dbReference>
<keyword evidence="5 8" id="KW-0560">Oxidoreductase</keyword>
<name>A0A9D5H2N1_9LILI</name>
<keyword evidence="6 9" id="KW-0520">NAD</keyword>
<keyword evidence="4 9" id="KW-0816">Tricarboxylic acid cycle</keyword>
<dbReference type="GO" id="GO:0005739">
    <property type="term" value="C:mitochondrion"/>
    <property type="evidence" value="ECO:0007669"/>
    <property type="project" value="TreeGrafter"/>
</dbReference>
<dbReference type="SUPFAM" id="SSF56327">
    <property type="entry name" value="LDH C-terminal domain-like"/>
    <property type="match status" value="1"/>
</dbReference>
<dbReference type="OrthoDB" id="4069699at2759"/>
<evidence type="ECO:0000256" key="4">
    <source>
        <dbReference type="ARBA" id="ARBA00022532"/>
    </source>
</evidence>
<dbReference type="InterPro" id="IPR010097">
    <property type="entry name" value="Malate_DH_type1"/>
</dbReference>
<comment type="subunit">
    <text evidence="2">Homodimer.</text>
</comment>
<dbReference type="EC" id="1.1.1.37" evidence="3 9"/>
<dbReference type="Gene3D" id="3.90.110.10">
    <property type="entry name" value="Lactate dehydrogenase/glycoside hydrolase, family 4, C-terminal"/>
    <property type="match status" value="1"/>
</dbReference>
<evidence type="ECO:0000313" key="13">
    <source>
        <dbReference type="Proteomes" id="UP001085076"/>
    </source>
</evidence>
<dbReference type="InterPro" id="IPR022383">
    <property type="entry name" value="Lactate/malate_DH_C"/>
</dbReference>
<dbReference type="Pfam" id="PF02866">
    <property type="entry name" value="Ldh_1_C"/>
    <property type="match status" value="1"/>
</dbReference>
<dbReference type="GO" id="GO:0030060">
    <property type="term" value="F:L-malate dehydrogenase (NAD+) activity"/>
    <property type="evidence" value="ECO:0007669"/>
    <property type="project" value="UniProtKB-EC"/>
</dbReference>
<dbReference type="GO" id="GO:0006099">
    <property type="term" value="P:tricarboxylic acid cycle"/>
    <property type="evidence" value="ECO:0007669"/>
    <property type="project" value="UniProtKB-KW"/>
</dbReference>
<accession>A0A9D5H2N1</accession>
<evidence type="ECO:0000256" key="9">
    <source>
        <dbReference type="RuleBase" id="RU003405"/>
    </source>
</evidence>
<evidence type="ECO:0000256" key="1">
    <source>
        <dbReference type="ARBA" id="ARBA00008824"/>
    </source>
</evidence>
<comment type="catalytic activity">
    <reaction evidence="7 9">
        <text>(S)-malate + NAD(+) = oxaloacetate + NADH + H(+)</text>
        <dbReference type="Rhea" id="RHEA:21432"/>
        <dbReference type="ChEBI" id="CHEBI:15378"/>
        <dbReference type="ChEBI" id="CHEBI:15589"/>
        <dbReference type="ChEBI" id="CHEBI:16452"/>
        <dbReference type="ChEBI" id="CHEBI:57540"/>
        <dbReference type="ChEBI" id="CHEBI:57945"/>
        <dbReference type="EC" id="1.1.1.37"/>
    </reaction>
</comment>
<feature type="domain" description="Lactate/malate dehydrogenase C-terminal" evidence="11">
    <location>
        <begin position="172"/>
        <end position="299"/>
    </location>
</feature>
<proteinExistence type="inferred from homology"/>
<dbReference type="Gene3D" id="3.40.50.720">
    <property type="entry name" value="NAD(P)-binding Rossmann-like Domain"/>
    <property type="match status" value="1"/>
</dbReference>
<dbReference type="FunFam" id="3.90.110.10:FF:000001">
    <property type="entry name" value="Malate dehydrogenase"/>
    <property type="match status" value="1"/>
</dbReference>
<dbReference type="NCBIfam" id="TIGR01772">
    <property type="entry name" value="MDH_euk_gproteo"/>
    <property type="match status" value="1"/>
</dbReference>
<evidence type="ECO:0000256" key="8">
    <source>
        <dbReference type="RuleBase" id="RU003369"/>
    </source>
</evidence>
<dbReference type="Proteomes" id="UP001085076">
    <property type="component" value="Unassembled WGS sequence"/>
</dbReference>
<dbReference type="GO" id="GO:0006108">
    <property type="term" value="P:malate metabolic process"/>
    <property type="evidence" value="ECO:0007669"/>
    <property type="project" value="InterPro"/>
</dbReference>
<dbReference type="PANTHER" id="PTHR11540">
    <property type="entry name" value="MALATE AND LACTATE DEHYDROGENASE"/>
    <property type="match status" value="1"/>
</dbReference>
<dbReference type="AlphaFoldDB" id="A0A9D5H2N1"/>
<dbReference type="InterPro" id="IPR015955">
    <property type="entry name" value="Lactate_DH/Glyco_Ohase_4_C"/>
</dbReference>
<evidence type="ECO:0000256" key="5">
    <source>
        <dbReference type="ARBA" id="ARBA00023002"/>
    </source>
</evidence>
<organism evidence="12 13">
    <name type="scientific">Dioscorea zingiberensis</name>
    <dbReference type="NCBI Taxonomy" id="325984"/>
    <lineage>
        <taxon>Eukaryota</taxon>
        <taxon>Viridiplantae</taxon>
        <taxon>Streptophyta</taxon>
        <taxon>Embryophyta</taxon>
        <taxon>Tracheophyta</taxon>
        <taxon>Spermatophyta</taxon>
        <taxon>Magnoliopsida</taxon>
        <taxon>Liliopsida</taxon>
        <taxon>Dioscoreales</taxon>
        <taxon>Dioscoreaceae</taxon>
        <taxon>Dioscorea</taxon>
    </lineage>
</organism>
<gene>
    <name evidence="12" type="ORF">J5N97_001190</name>
</gene>
<dbReference type="InterPro" id="IPR001236">
    <property type="entry name" value="Lactate/malate_DH_N"/>
</dbReference>
<keyword evidence="13" id="KW-1185">Reference proteome</keyword>
<dbReference type="EMBL" id="JAGGNH010000052">
    <property type="protein sequence ID" value="KAJ0960934.1"/>
    <property type="molecule type" value="Genomic_DNA"/>
</dbReference>
<dbReference type="CDD" id="cd01337">
    <property type="entry name" value="MDH_glyoxysomal_mitochondrial"/>
    <property type="match status" value="1"/>
</dbReference>
<protein>
    <recommendedName>
        <fullName evidence="3 9">Malate dehydrogenase</fullName>
        <ecNumber evidence="3 9">1.1.1.37</ecNumber>
    </recommendedName>
</protein>
<dbReference type="PROSITE" id="PS00068">
    <property type="entry name" value="MDH"/>
    <property type="match status" value="1"/>
</dbReference>